<dbReference type="PANTHER" id="PTHR34569">
    <property type="entry name" value="EXPRESSED PROTEIN"/>
    <property type="match status" value="1"/>
</dbReference>
<comment type="caution">
    <text evidence="1">The sequence shown here is derived from an EMBL/GenBank/DDBJ whole genome shotgun (WGS) entry which is preliminary data.</text>
</comment>
<sequence>MDLISVALLGSQFFHRVFLATSPPQLNTKQNNTLCFTTASMPDSTTTVTTIHLPPDSTALRRHNSIAAASPVNKLSLPATTPSRTTSLELVSLKSPFSTSYTSLRDVLPSPNFAVNSPTSSAYSSQEISIRNRLVKQAAWAYLQPMSASPGGASTPHFLRRLYAASLDFIFHHLVPAVSRFFRRMFNAIRIHVF</sequence>
<dbReference type="EMBL" id="JABFOF010000002">
    <property type="protein sequence ID" value="KAG2406238.1"/>
    <property type="molecule type" value="Genomic_DNA"/>
</dbReference>
<dbReference type="Proteomes" id="UP000743370">
    <property type="component" value="Unassembled WGS sequence"/>
</dbReference>
<evidence type="ECO:0000313" key="2">
    <source>
        <dbReference type="Proteomes" id="UP000743370"/>
    </source>
</evidence>
<reference evidence="1 2" key="1">
    <citation type="submission" date="2020-05" db="EMBL/GenBank/DDBJ databases">
        <title>Vigna angularis (adzuki bean) Var. LongXiaoDou No. 4 denovo assembly.</title>
        <authorList>
            <person name="Xiang H."/>
        </authorList>
    </citation>
    <scope>NUCLEOTIDE SEQUENCE [LARGE SCALE GENOMIC DNA]</scope>
    <source>
        <tissue evidence="1">Leaf</tissue>
    </source>
</reference>
<organism evidence="1 2">
    <name type="scientific">Phaseolus angularis</name>
    <name type="common">Azuki bean</name>
    <name type="synonym">Vigna angularis</name>
    <dbReference type="NCBI Taxonomy" id="3914"/>
    <lineage>
        <taxon>Eukaryota</taxon>
        <taxon>Viridiplantae</taxon>
        <taxon>Streptophyta</taxon>
        <taxon>Embryophyta</taxon>
        <taxon>Tracheophyta</taxon>
        <taxon>Spermatophyta</taxon>
        <taxon>Magnoliopsida</taxon>
        <taxon>eudicotyledons</taxon>
        <taxon>Gunneridae</taxon>
        <taxon>Pentapetalae</taxon>
        <taxon>rosids</taxon>
        <taxon>fabids</taxon>
        <taxon>Fabales</taxon>
        <taxon>Fabaceae</taxon>
        <taxon>Papilionoideae</taxon>
        <taxon>50 kb inversion clade</taxon>
        <taxon>NPAAA clade</taxon>
        <taxon>indigoferoid/millettioid clade</taxon>
        <taxon>Phaseoleae</taxon>
        <taxon>Vigna</taxon>
    </lineage>
</organism>
<accession>A0A8T0L5M6</accession>
<name>A0A8T0L5M6_PHAAN</name>
<gene>
    <name evidence="1" type="ORF">HKW66_Vig0054940</name>
</gene>
<evidence type="ECO:0000313" key="1">
    <source>
        <dbReference type="EMBL" id="KAG2406238.1"/>
    </source>
</evidence>
<proteinExistence type="predicted"/>
<dbReference type="PANTHER" id="PTHR34569:SF2">
    <property type="entry name" value="EXPRESSED PROTEIN"/>
    <property type="match status" value="1"/>
</dbReference>
<dbReference type="AlphaFoldDB" id="A0A8T0L5M6"/>
<protein>
    <submittedName>
        <fullName evidence="1">Uncharacterized protein</fullName>
    </submittedName>
</protein>